<proteinExistence type="predicted"/>
<evidence type="ECO:0000313" key="2">
    <source>
        <dbReference type="EMBL" id="KAK6471535.1"/>
    </source>
</evidence>
<feature type="non-terminal residue" evidence="2">
    <location>
        <position position="1"/>
    </location>
</feature>
<sequence>WKKKKNGWLLICLFLLLQNFQACILSRITPAVITLENRDVDLKNSSSLKIHQRPKRWVGALIQITVEVTDTALTVANALKDGCVYRPMICTYKDEIKEYEDKERSLSIDLTKQRDILLSEVEKLTTSFIQNDEIYNYVEDTVELATEITVLMKLWSTEITSKKYILSINGTLNMSNTNIPESIEKKFSDQRSEYLKKLGITIGIKALVYFILHFITYSANKFINTIVITLTSTLAPGLQMDQSFKTYYRQNTNAYISKWYAKQGVHTAASKSTVFKAKVKGFVQTATAYIKDSSRDFYKSKSFWATTLISVAGAALSQGLQLHQLIRIENEMKELVQSHKVLYSSLQVSLANMTRTKQSLQEEWKLSIDIFKNLTFYISDTKSAFEELPAKQQLNVKEQLPELHKLLEIDIQSTTSDNILQKQRDILKYMTRMKDSIKIIRAHVLLEVILLQVIKSGLNQSQEVDVIVAIVNGHLDKEETMHKKIDLKVVLCQISEWSNEGYYNYYDLSDFRHCPIDINMEEVKRKQHERKNLIQKLNSLIDTCILMNFQFCPTVSVIAKTLMLTEEETKRHIKMIKPDMQDFNGTPL</sequence>
<evidence type="ECO:0000313" key="3">
    <source>
        <dbReference type="Proteomes" id="UP001369086"/>
    </source>
</evidence>
<evidence type="ECO:0000256" key="1">
    <source>
        <dbReference type="SAM" id="SignalP"/>
    </source>
</evidence>
<comment type="caution">
    <text evidence="2">The sequence shown here is derived from an EMBL/GenBank/DDBJ whole genome shotgun (WGS) entry which is preliminary data.</text>
</comment>
<keyword evidence="3" id="KW-1185">Reference proteome</keyword>
<feature type="signal peptide" evidence="1">
    <location>
        <begin position="1"/>
        <end position="22"/>
    </location>
</feature>
<feature type="chain" id="PRO_5045161637" evidence="1">
    <location>
        <begin position="23"/>
        <end position="588"/>
    </location>
</feature>
<name>A0ABR0YH60_HUSHU</name>
<accession>A0ABR0YH60</accession>
<protein>
    <submittedName>
        <fullName evidence="2">Uncharacterized protein</fullName>
    </submittedName>
</protein>
<organism evidence="2 3">
    <name type="scientific">Huso huso</name>
    <name type="common">Beluga</name>
    <name type="synonym">Acipenser huso</name>
    <dbReference type="NCBI Taxonomy" id="61971"/>
    <lineage>
        <taxon>Eukaryota</taxon>
        <taxon>Metazoa</taxon>
        <taxon>Chordata</taxon>
        <taxon>Craniata</taxon>
        <taxon>Vertebrata</taxon>
        <taxon>Euteleostomi</taxon>
        <taxon>Actinopterygii</taxon>
        <taxon>Chondrostei</taxon>
        <taxon>Acipenseriformes</taxon>
        <taxon>Acipenseridae</taxon>
        <taxon>Huso</taxon>
    </lineage>
</organism>
<keyword evidence="1" id="KW-0732">Signal</keyword>
<dbReference type="EMBL" id="JAHFZB010000031">
    <property type="protein sequence ID" value="KAK6471535.1"/>
    <property type="molecule type" value="Genomic_DNA"/>
</dbReference>
<gene>
    <name evidence="2" type="ORF">HHUSO_G29416</name>
</gene>
<dbReference type="Proteomes" id="UP001369086">
    <property type="component" value="Unassembled WGS sequence"/>
</dbReference>
<reference evidence="2 3" key="1">
    <citation type="submission" date="2021-05" db="EMBL/GenBank/DDBJ databases">
        <authorList>
            <person name="Zahm M."/>
            <person name="Klopp C."/>
            <person name="Cabau C."/>
            <person name="Kuhl H."/>
            <person name="Suciu R."/>
            <person name="Ciorpac M."/>
            <person name="Holostenco D."/>
            <person name="Gessner J."/>
            <person name="Wuertz S."/>
            <person name="Hohne C."/>
            <person name="Stock M."/>
            <person name="Gislard M."/>
            <person name="Lluch J."/>
            <person name="Milhes M."/>
            <person name="Lampietro C."/>
            <person name="Lopez Roques C."/>
            <person name="Donnadieu C."/>
            <person name="Du K."/>
            <person name="Schartl M."/>
            <person name="Guiguen Y."/>
        </authorList>
    </citation>
    <scope>NUCLEOTIDE SEQUENCE [LARGE SCALE GENOMIC DNA]</scope>
    <source>
        <strain evidence="2">Hh-F2</strain>
        <tissue evidence="2">Blood</tissue>
    </source>
</reference>